<protein>
    <submittedName>
        <fullName evidence="2">Uncharacterized protein</fullName>
    </submittedName>
</protein>
<organism evidence="2 3">
    <name type="scientific">Arabis nemorensis</name>
    <dbReference type="NCBI Taxonomy" id="586526"/>
    <lineage>
        <taxon>Eukaryota</taxon>
        <taxon>Viridiplantae</taxon>
        <taxon>Streptophyta</taxon>
        <taxon>Embryophyta</taxon>
        <taxon>Tracheophyta</taxon>
        <taxon>Spermatophyta</taxon>
        <taxon>Magnoliopsida</taxon>
        <taxon>eudicotyledons</taxon>
        <taxon>Gunneridae</taxon>
        <taxon>Pentapetalae</taxon>
        <taxon>rosids</taxon>
        <taxon>malvids</taxon>
        <taxon>Brassicales</taxon>
        <taxon>Brassicaceae</taxon>
        <taxon>Arabideae</taxon>
        <taxon>Arabis</taxon>
    </lineage>
</organism>
<gene>
    <name evidence="2" type="ORF">ANE_LOCUS7129</name>
</gene>
<comment type="caution">
    <text evidence="2">The sequence shown here is derived from an EMBL/GenBank/DDBJ whole genome shotgun (WGS) entry which is preliminary data.</text>
</comment>
<evidence type="ECO:0000256" key="1">
    <source>
        <dbReference type="SAM" id="MobiDB-lite"/>
    </source>
</evidence>
<evidence type="ECO:0000313" key="2">
    <source>
        <dbReference type="EMBL" id="VVA96684.1"/>
    </source>
</evidence>
<accession>A0A565B6E6</accession>
<dbReference type="AlphaFoldDB" id="A0A565B6E6"/>
<dbReference type="OrthoDB" id="1111333at2759"/>
<dbReference type="EMBL" id="CABITT030000003">
    <property type="protein sequence ID" value="VVA96684.1"/>
    <property type="molecule type" value="Genomic_DNA"/>
</dbReference>
<keyword evidence="3" id="KW-1185">Reference proteome</keyword>
<evidence type="ECO:0000313" key="3">
    <source>
        <dbReference type="Proteomes" id="UP000489600"/>
    </source>
</evidence>
<feature type="region of interest" description="Disordered" evidence="1">
    <location>
        <begin position="76"/>
        <end position="141"/>
    </location>
</feature>
<feature type="compositionally biased region" description="Acidic residues" evidence="1">
    <location>
        <begin position="116"/>
        <end position="125"/>
    </location>
</feature>
<dbReference type="Proteomes" id="UP000489600">
    <property type="component" value="Unassembled WGS sequence"/>
</dbReference>
<sequence>MDFKAKDFKLDTATPTLSGNTKASILKDINLERSLQPMHTLDSGHNKVQTSNTLLVHLKSHQLKLMDRFAQVASSSQRAPSTLPGKYEANPKETCNVTLSEDERKEESNEAHMQEETEDDMDTDEILPATTDEKFSLKTLL</sequence>
<reference evidence="2" key="1">
    <citation type="submission" date="2019-07" db="EMBL/GenBank/DDBJ databases">
        <authorList>
            <person name="Dittberner H."/>
        </authorList>
    </citation>
    <scope>NUCLEOTIDE SEQUENCE [LARGE SCALE GENOMIC DNA]</scope>
</reference>
<feature type="compositionally biased region" description="Basic and acidic residues" evidence="1">
    <location>
        <begin position="131"/>
        <end position="141"/>
    </location>
</feature>
<proteinExistence type="predicted"/>
<feature type="compositionally biased region" description="Basic and acidic residues" evidence="1">
    <location>
        <begin position="101"/>
        <end position="115"/>
    </location>
</feature>
<name>A0A565B6E6_9BRAS</name>